<comment type="caution">
    <text evidence="3">The sequence shown here is derived from an EMBL/GenBank/DDBJ whole genome shotgun (WGS) entry which is preliminary data.</text>
</comment>
<dbReference type="GO" id="GO:0004866">
    <property type="term" value="F:endopeptidase inhibitor activity"/>
    <property type="evidence" value="ECO:0007669"/>
    <property type="project" value="InterPro"/>
</dbReference>
<dbReference type="Gene3D" id="1.50.10.20">
    <property type="match status" value="1"/>
</dbReference>
<keyword evidence="1" id="KW-0998">Cell outer membrane</keyword>
<keyword evidence="1" id="KW-0812">Transmembrane</keyword>
<dbReference type="InterPro" id="IPR039426">
    <property type="entry name" value="TonB-dep_rcpt-like"/>
</dbReference>
<dbReference type="Proteomes" id="UP001185092">
    <property type="component" value="Unassembled WGS sequence"/>
</dbReference>
<comment type="similarity">
    <text evidence="1">Belongs to the TonB-dependent receptor family.</text>
</comment>
<name>A0AAE3XT60_9BACT</name>
<dbReference type="InterPro" id="IPR008930">
    <property type="entry name" value="Terpenoid_cyclase/PrenylTrfase"/>
</dbReference>
<dbReference type="Pfam" id="PF00207">
    <property type="entry name" value="A2M"/>
    <property type="match status" value="1"/>
</dbReference>
<keyword evidence="3" id="KW-0675">Receptor</keyword>
<sequence>MRVLFKLFFVIFLIYMNVDSWAQTNEITQHFSFRYKITDQQAKILYENPKYEIDSTFLTKFVRKVQSDDNIKNEKPGHYIDVKGNGNDDMYFHLKSNNYLYLLDWSNGAMQKFSFYDHQGNFSSQLTVKLGGKILKWNAEEQVYISKKYNKGILEVKSATGISFWEIVFSEKFTKNKFSWKKLFERDEDKEYDEDYFELADSEGFVLTNQPKYRPQDSVFYKAFITDKKGNKNSGAVRVYLTEEYNRDFHRGNYTFYNDEDDLIKIADLNPYRDGAYSGKFVLHDSLDLDLDEEYCILFTQGNKLLKYGDFYLEDYELPKYKTEFRAQSDDFYNENPVFYARAKDFNGFNVPGINCKLKIEKFYKSKVWKPYTFIPDLIWEKEMPLDPIGETKIEVPKDIFPDAKFSYYISIDFIASDGTLNKESEHFTYTPRLEKYSSIKIDGDTVKFDTKHKEKNAQLETTSYFGKKNTLYVSLPHKLSVDANTFKYQLFTAQDTSKKVLESRRINPIYSRTDDSLSVKISKKLPFDFNYTLYKGDKQIEYGKVKGSEADQWQLNRKINKNSTYSIAIHYQWGKTIQKNNFLIRKPSEFLKINHDLPAVVYPGEEKEINISITDKDSQKVKNADVTALAYNSQFKKSQAEDLPYYFEFENYRKQNRFFKKNIATEKKNIDQGKFIHLPLDTVVLHQMLSSKDIFIHKEAIEDKTKSWLSPFVVNNNKLRKTYMLKINDLWQYFEKTKQNYVFPVKEGLHSFVFRLNDGAYLSEKIMIEKGYRYWISFPEKLLTKFDYDPILSDEEWNQISPYMIKVKGSGNYNYLYEGEKIFKLDYFQKNLLGPIYNSEAELWKNNNYKMNIPIAGEYQYQITNDIIMMERKDLLTESHKVFNEKYWQNAPLHSKIINYKYLQKIDSLEKVNKSWKYDWINKKNQQNESVKIQWPKSEKNLFVILTKADDPSQILFKKIKLHNRSQQDNFWLPVGKYRLIAIDEEKNSIEDEFEVKADGDTYIIYDQFDTTELNLSRENINKAIKRVHSLRSTKNEIFINEYFYIVINELWKSYYPEKFEKYPLKINGKILNLLGIGIENAQVISNSSKNQTMSDSLGNFSMQITENDSLLYIHKGNLSRWLPIRNKIDVVTVLFERKKWYEKNILGNEKSKIFNDSILIKYRNNIDKKRKANYQFYDIEEVILEEIPLDDSLDEIFITASGVQRTKKSLGYAVTTTTSSSLNGKVAGVAISNNSQNSVIIRGQASISGNSQPIYIVDGMPVSSIDQLDPEQINSMSVLKGNAATALYGSRAANGVIIISTTEKKYDPKSKEMIALVENIPDNFILTNKNLNGIRADFRDYAYWQDRLKTDEEGKTSFKVKYPDDVTAWDNFIYVFDDQKRTGQAAFRTKSYKPLLAEISAPRFLIKGDQTDVVSKISNYTSEEVDLNAEFSEGTKSNSQQINVKNSHIDYHTLTADEDTLHFSYSINTPEGYYDGEKRKIPVFAQGIEKSKGEFKKLEQNNPWSPDLPQQGEKIIMSLQSHSPDWIIEQLDHVQKYPYTCNEQKASKILALLQKKRLYEQLDRKFVEKSSLKKLSAELIDNQMADGTWSWWNNNGPTSWFSTWQAYKAVEKLAENSKNKDAVKAKEKILINLENNLRDMPFRVQLETFDLLTKDKQKFYFERKIKDINSDSLEKHTLYQRLKINQIKRKLDLDDDKYLLKNEMKTDIFGNYYWTDGQQYSVEENKIATTLLALEMLEENNPNDINLQKIYDYLIEQRAYYWENTLLATNVMEALEKYFDHSNLYSGNAVVEVNIDGKTQEVDKFPFEQEIIGQSISIRKKSEDKLPVYASIYQRYQLQKPKADSTLFAVKTELVDEKDSIADNLLVGQRINLSVSIDAKKEASQVMLSIPIPAGCSYTKKSQAYYPESHREYYKDRIHIYLEKITEGKHQFEIPLTVRFAGDYTLNPTQVELMYFPTLDGNNELKKVKIIKEKGSETL</sequence>
<dbReference type="SMART" id="SM01360">
    <property type="entry name" value="A2M"/>
    <property type="match status" value="1"/>
</dbReference>
<evidence type="ECO:0000313" key="3">
    <source>
        <dbReference type="EMBL" id="MDR6241545.1"/>
    </source>
</evidence>
<protein>
    <submittedName>
        <fullName evidence="3">TonB-dependent SusC/RagA subfamily outer membrane receptor</fullName>
    </submittedName>
</protein>
<dbReference type="Pfam" id="PF17973">
    <property type="entry name" value="bMG10"/>
    <property type="match status" value="1"/>
</dbReference>
<dbReference type="PANTHER" id="PTHR40094">
    <property type="entry name" value="ALPHA-2-MACROGLOBULIN HOMOLOG"/>
    <property type="match status" value="1"/>
</dbReference>
<evidence type="ECO:0000256" key="1">
    <source>
        <dbReference type="PROSITE-ProRule" id="PRU01360"/>
    </source>
</evidence>
<dbReference type="InterPro" id="IPR001599">
    <property type="entry name" value="Macroglobln_a2"/>
</dbReference>
<dbReference type="SUPFAM" id="SSF56935">
    <property type="entry name" value="Porins"/>
    <property type="match status" value="1"/>
</dbReference>
<gene>
    <name evidence="3" type="ORF">HNQ88_004632</name>
</gene>
<dbReference type="InterPro" id="IPR012910">
    <property type="entry name" value="Plug_dom"/>
</dbReference>
<dbReference type="Pfam" id="PF07715">
    <property type="entry name" value="Plug"/>
    <property type="match status" value="1"/>
</dbReference>
<keyword evidence="1" id="KW-0472">Membrane</keyword>
<keyword evidence="1" id="KW-1134">Transmembrane beta strand</keyword>
<dbReference type="PROSITE" id="PS52016">
    <property type="entry name" value="TONB_DEPENDENT_REC_3"/>
    <property type="match status" value="1"/>
</dbReference>
<dbReference type="InterPro" id="IPR041246">
    <property type="entry name" value="Bact_MG10"/>
</dbReference>
<dbReference type="SUPFAM" id="SSF48239">
    <property type="entry name" value="Terpenoid cyclases/Protein prenyltransferases"/>
    <property type="match status" value="1"/>
</dbReference>
<evidence type="ECO:0000259" key="2">
    <source>
        <dbReference type="SMART" id="SM01360"/>
    </source>
</evidence>
<proteinExistence type="inferred from homology"/>
<evidence type="ECO:0000313" key="4">
    <source>
        <dbReference type="Proteomes" id="UP001185092"/>
    </source>
</evidence>
<reference evidence="3" key="1">
    <citation type="submission" date="2023-07" db="EMBL/GenBank/DDBJ databases">
        <title>Genomic Encyclopedia of Type Strains, Phase IV (KMG-IV): sequencing the most valuable type-strain genomes for metagenomic binning, comparative biology and taxonomic classification.</title>
        <authorList>
            <person name="Goeker M."/>
        </authorList>
    </citation>
    <scope>NUCLEOTIDE SEQUENCE</scope>
    <source>
        <strain evidence="3">DSM 26174</strain>
    </source>
</reference>
<keyword evidence="4" id="KW-1185">Reference proteome</keyword>
<keyword evidence="1" id="KW-0813">Transport</keyword>
<dbReference type="EMBL" id="JAVDQD010000009">
    <property type="protein sequence ID" value="MDR6241545.1"/>
    <property type="molecule type" value="Genomic_DNA"/>
</dbReference>
<dbReference type="PANTHER" id="PTHR40094:SF1">
    <property type="entry name" value="UBIQUITIN DOMAIN-CONTAINING PROTEIN"/>
    <property type="match status" value="1"/>
</dbReference>
<organism evidence="3 4">
    <name type="scientific">Aureibacter tunicatorum</name>
    <dbReference type="NCBI Taxonomy" id="866807"/>
    <lineage>
        <taxon>Bacteria</taxon>
        <taxon>Pseudomonadati</taxon>
        <taxon>Bacteroidota</taxon>
        <taxon>Cytophagia</taxon>
        <taxon>Cytophagales</taxon>
        <taxon>Persicobacteraceae</taxon>
        <taxon>Aureibacter</taxon>
    </lineage>
</organism>
<feature type="domain" description="Alpha-2-macroglobulin" evidence="2">
    <location>
        <begin position="1344"/>
        <end position="1433"/>
    </location>
</feature>
<dbReference type="NCBIfam" id="TIGR04057">
    <property type="entry name" value="SusC_RagA_signa"/>
    <property type="match status" value="1"/>
</dbReference>
<dbReference type="InterPro" id="IPR023997">
    <property type="entry name" value="TonB-dep_OMP_SusC/RagA_CS"/>
</dbReference>
<dbReference type="RefSeq" id="WP_309942414.1">
    <property type="nucleotide sequence ID" value="NZ_AP025307.1"/>
</dbReference>
<dbReference type="InterPro" id="IPR051802">
    <property type="entry name" value="YfhM-like"/>
</dbReference>
<accession>A0AAE3XT60</accession>
<dbReference type="InterPro" id="IPR037066">
    <property type="entry name" value="Plug_dom_sf"/>
</dbReference>
<dbReference type="GO" id="GO:0009279">
    <property type="term" value="C:cell outer membrane"/>
    <property type="evidence" value="ECO:0007669"/>
    <property type="project" value="UniProtKB-SubCell"/>
</dbReference>
<dbReference type="Gene3D" id="2.170.130.10">
    <property type="entry name" value="TonB-dependent receptor, plug domain"/>
    <property type="match status" value="1"/>
</dbReference>
<comment type="subcellular location">
    <subcellularLocation>
        <location evidence="1">Cell outer membrane</location>
        <topology evidence="1">Multi-pass membrane protein</topology>
    </subcellularLocation>
</comment>